<dbReference type="InterPro" id="IPR036291">
    <property type="entry name" value="NAD(P)-bd_dom_sf"/>
</dbReference>
<evidence type="ECO:0000256" key="3">
    <source>
        <dbReference type="RuleBase" id="RU000363"/>
    </source>
</evidence>
<name>A0A5B9D7V4_9ARCH</name>
<evidence type="ECO:0000256" key="1">
    <source>
        <dbReference type="ARBA" id="ARBA00006484"/>
    </source>
</evidence>
<reference evidence="4 5" key="1">
    <citation type="journal article" date="2020" name="Nature">
        <title>Isolation of an archaeon at the prokaryote-eukaryote interface.</title>
        <authorList>
            <person name="Imachi H."/>
            <person name="Nobu M.K."/>
            <person name="Nakahara N."/>
            <person name="Morono Y."/>
            <person name="Ogawara M."/>
            <person name="Takaki Y."/>
            <person name="Takano Y."/>
            <person name="Uematsu K."/>
            <person name="Ikuta T."/>
            <person name="Ito M."/>
            <person name="Matsui Y."/>
            <person name="Miyazaki M."/>
            <person name="Murata K."/>
            <person name="Saito Y."/>
            <person name="Sakai S."/>
            <person name="Song C."/>
            <person name="Tasumi E."/>
            <person name="Yamanaka Y."/>
            <person name="Yamaguchi T."/>
            <person name="Kamagata Y."/>
            <person name="Tamaki H."/>
            <person name="Takai K."/>
        </authorList>
    </citation>
    <scope>NUCLEOTIDE SEQUENCE [LARGE SCALE GENOMIC DNA]</scope>
    <source>
        <strain evidence="4 5">MK-D1</strain>
    </source>
</reference>
<comment type="similarity">
    <text evidence="1 3">Belongs to the short-chain dehydrogenases/reductases (SDR) family.</text>
</comment>
<protein>
    <submittedName>
        <fullName evidence="4">SDR family NAD(P)-dependent oxidoreductase</fullName>
        <ecNumber evidence="4">1.-.-.-</ecNumber>
    </submittedName>
</protein>
<dbReference type="EC" id="1.-.-.-" evidence="4"/>
<reference evidence="4 5" key="2">
    <citation type="journal article" date="2024" name="Int. J. Syst. Evol. Microbiol.">
        <title>Promethearchaeum syntrophicum gen. nov., sp. nov., an anaerobic, obligately syntrophic archaeon, the first isolate of the lineage 'Asgard' archaea, and proposal of the new archaeal phylum Promethearchaeota phyl. nov. and kingdom Promethearchaeati regn. nov.</title>
        <authorList>
            <person name="Imachi H."/>
            <person name="Nobu M.K."/>
            <person name="Kato S."/>
            <person name="Takaki Y."/>
            <person name="Miyazaki M."/>
            <person name="Miyata M."/>
            <person name="Ogawara M."/>
            <person name="Saito Y."/>
            <person name="Sakai S."/>
            <person name="Tahara Y.O."/>
            <person name="Takano Y."/>
            <person name="Tasumi E."/>
            <person name="Uematsu K."/>
            <person name="Yoshimura T."/>
            <person name="Itoh T."/>
            <person name="Ohkuma M."/>
            <person name="Takai K."/>
        </authorList>
    </citation>
    <scope>NUCLEOTIDE SEQUENCE [LARGE SCALE GENOMIC DNA]</scope>
    <source>
        <strain evidence="4 5">MK-D1</strain>
    </source>
</reference>
<dbReference type="GeneID" id="41329026"/>
<keyword evidence="5" id="KW-1185">Reference proteome</keyword>
<dbReference type="PANTHER" id="PTHR42901">
    <property type="entry name" value="ALCOHOL DEHYDROGENASE"/>
    <property type="match status" value="1"/>
</dbReference>
<dbReference type="AlphaFoldDB" id="A0A5B9D7V4"/>
<dbReference type="EMBL" id="CP042905">
    <property type="protein sequence ID" value="QEE15204.1"/>
    <property type="molecule type" value="Genomic_DNA"/>
</dbReference>
<dbReference type="PIRSF" id="PIRSF000126">
    <property type="entry name" value="11-beta-HSD1"/>
    <property type="match status" value="1"/>
</dbReference>
<dbReference type="InterPro" id="IPR002347">
    <property type="entry name" value="SDR_fam"/>
</dbReference>
<dbReference type="RefSeq" id="WP_147662122.1">
    <property type="nucleotide sequence ID" value="NZ_CP042905.2"/>
</dbReference>
<dbReference type="PANTHER" id="PTHR42901:SF1">
    <property type="entry name" value="ALCOHOL DEHYDROGENASE"/>
    <property type="match status" value="1"/>
</dbReference>
<evidence type="ECO:0000256" key="2">
    <source>
        <dbReference type="ARBA" id="ARBA00023002"/>
    </source>
</evidence>
<dbReference type="KEGG" id="psyt:DSAG12_01028"/>
<dbReference type="GO" id="GO:0016491">
    <property type="term" value="F:oxidoreductase activity"/>
    <property type="evidence" value="ECO:0007669"/>
    <property type="project" value="UniProtKB-KW"/>
</dbReference>
<organism evidence="4 5">
    <name type="scientific">Promethearchaeum syntrophicum</name>
    <dbReference type="NCBI Taxonomy" id="2594042"/>
    <lineage>
        <taxon>Archaea</taxon>
        <taxon>Promethearchaeati</taxon>
        <taxon>Promethearchaeota</taxon>
        <taxon>Promethearchaeia</taxon>
        <taxon>Promethearchaeales</taxon>
        <taxon>Promethearchaeaceae</taxon>
        <taxon>Promethearchaeum</taxon>
    </lineage>
</organism>
<dbReference type="CDD" id="cd05233">
    <property type="entry name" value="SDR_c"/>
    <property type="match status" value="1"/>
</dbReference>
<evidence type="ECO:0000313" key="5">
    <source>
        <dbReference type="Proteomes" id="UP000321408"/>
    </source>
</evidence>
<proteinExistence type="inferred from homology"/>
<dbReference type="Pfam" id="PF00106">
    <property type="entry name" value="adh_short"/>
    <property type="match status" value="1"/>
</dbReference>
<dbReference type="Proteomes" id="UP000321408">
    <property type="component" value="Chromosome"/>
</dbReference>
<dbReference type="Gene3D" id="3.40.50.720">
    <property type="entry name" value="NAD(P)-binding Rossmann-like Domain"/>
    <property type="match status" value="1"/>
</dbReference>
<dbReference type="PRINTS" id="PR00080">
    <property type="entry name" value="SDRFAMILY"/>
</dbReference>
<dbReference type="OrthoDB" id="161871at2157"/>
<sequence>MKEKPTFRLNSYKTAVITGASSGIGLEFAHRFAEMHINLILIARRANKLEEICSELSKKYKIKASYIVSDLSLDEDVRKSIEQIKEFESIDILVNGAGFGTLGDFPSVSIDVHFQMINLHINAAVRLCHALIPSMQKRNLGVIINVASLGAFTPIRGNAIYSATKSFLISFTENLERDLAGSDIILQALCPGFTRTEFHSVGHLSDYDSSLIPKWLWMTTKEVVNYSISSLSKKRLIVIPGRKHRWIAKLYKSFFIQTYLKIKRKKHGKKIQNEKSN</sequence>
<accession>A0A5B9D7V4</accession>
<evidence type="ECO:0000313" key="4">
    <source>
        <dbReference type="EMBL" id="QEE15204.1"/>
    </source>
</evidence>
<dbReference type="SUPFAM" id="SSF51735">
    <property type="entry name" value="NAD(P)-binding Rossmann-fold domains"/>
    <property type="match status" value="1"/>
</dbReference>
<gene>
    <name evidence="4" type="ORF">DSAG12_01028</name>
</gene>
<keyword evidence="2 4" id="KW-0560">Oxidoreductase</keyword>
<dbReference type="PRINTS" id="PR00081">
    <property type="entry name" value="GDHRDH"/>
</dbReference>